<dbReference type="RefSeq" id="WP_261759420.1">
    <property type="nucleotide sequence ID" value="NZ_CP104562.2"/>
</dbReference>
<proteinExistence type="predicted"/>
<evidence type="ECO:0000313" key="1">
    <source>
        <dbReference type="EMBL" id="UXH79600.1"/>
    </source>
</evidence>
<organism evidence="1 2">
    <name type="scientific">Roseateles amylovorans</name>
    <dbReference type="NCBI Taxonomy" id="2978473"/>
    <lineage>
        <taxon>Bacteria</taxon>
        <taxon>Pseudomonadati</taxon>
        <taxon>Pseudomonadota</taxon>
        <taxon>Betaproteobacteria</taxon>
        <taxon>Burkholderiales</taxon>
        <taxon>Sphaerotilaceae</taxon>
        <taxon>Roseateles</taxon>
    </lineage>
</organism>
<gene>
    <name evidence="1" type="ORF">N4261_06690</name>
</gene>
<sequence length="395" mass="42573">MEKPLMIRSLPRSIRVALLALALPAVVGGLWGPTAARAAAVEVTREGRMLERIDFPDGLPAIGADKLRRERVRQIWAEVEAQGNFEPLASRDLQREGKRMLFSMSPPRRVIDPDGGEWVDVWVRKLEEPLEGTTAEPKPFNTALRMLLRCEPALRVDAALVQLDSRAVVPYYGSARSFDRAQMARGWIDPAVYRRVCGQPLAGAGRANAASEPASEAVPSPGTAAASSVRSSAAAVASDRLARLRLVATHGMGVRFYKRAACIGGGPEVRIASRVSRSMALVLGLPDNLSLGMPESEFSRAAADRNRVGNRNYFQEFEIAAGEPLTVVIENGRCPATAMSFTPRGSVDYEARFEPAANGRACGVVIGRIQGDASVREVRMTPAAACNAASEPSDR</sequence>
<name>A0ABY6B346_9BURK</name>
<dbReference type="EMBL" id="CP104562">
    <property type="protein sequence ID" value="UXH79600.1"/>
    <property type="molecule type" value="Genomic_DNA"/>
</dbReference>
<reference evidence="1" key="1">
    <citation type="submission" date="2022-10" db="EMBL/GenBank/DDBJ databases">
        <title>Characterization and whole genome sequencing of a new Roseateles species, isolated from fresh water.</title>
        <authorList>
            <person name="Guliayeva D.Y."/>
            <person name="Akhremchuk A.E."/>
            <person name="Sikolenko M.A."/>
            <person name="Valentovich L.N."/>
            <person name="Sidarenka A.V."/>
        </authorList>
    </citation>
    <scope>NUCLEOTIDE SEQUENCE</scope>
    <source>
        <strain evidence="1">BIM B-1768</strain>
    </source>
</reference>
<keyword evidence="2" id="KW-1185">Reference proteome</keyword>
<protein>
    <submittedName>
        <fullName evidence="1">Uncharacterized protein</fullName>
    </submittedName>
</protein>
<evidence type="ECO:0000313" key="2">
    <source>
        <dbReference type="Proteomes" id="UP001064933"/>
    </source>
</evidence>
<dbReference type="Proteomes" id="UP001064933">
    <property type="component" value="Chromosome"/>
</dbReference>
<accession>A0ABY6B346</accession>